<gene>
    <name evidence="2" type="ORF">LZA78_05775</name>
</gene>
<proteinExistence type="predicted"/>
<feature type="transmembrane region" description="Helical" evidence="1">
    <location>
        <begin position="16"/>
        <end position="34"/>
    </location>
</feature>
<dbReference type="InterPro" id="IPR020308">
    <property type="entry name" value="Uncharacterised_Ynq1"/>
</dbReference>
<keyword evidence="3" id="KW-1185">Reference proteome</keyword>
<reference evidence="2 3" key="1">
    <citation type="submission" date="2021-12" db="EMBL/GenBank/DDBJ databases">
        <title>Sinirhodobacter sp. WL0062 is a bacterium isolated from seawater.</title>
        <authorList>
            <person name="Wang L."/>
            <person name="He W."/>
            <person name="Zhang D.-F."/>
        </authorList>
    </citation>
    <scope>NUCLEOTIDE SEQUENCE [LARGE SCALE GENOMIC DNA]</scope>
    <source>
        <strain evidence="2 3">WL0062</strain>
    </source>
</reference>
<dbReference type="Pfam" id="PF17272">
    <property type="entry name" value="DUF5337"/>
    <property type="match status" value="1"/>
</dbReference>
<comment type="caution">
    <text evidence="2">The sequence shown here is derived from an EMBL/GenBank/DDBJ whole genome shotgun (WGS) entry which is preliminary data.</text>
</comment>
<feature type="transmembrane region" description="Helical" evidence="1">
    <location>
        <begin position="46"/>
        <end position="67"/>
    </location>
</feature>
<accession>A0ABS8YSZ5</accession>
<sequence>MTQATNRALDTTEGRLAALVIVVATVLWLAVQWFGKAAGLPPRFAFLADFAAIAAYLFALAQVWRIWRRRSGSPRN</sequence>
<dbReference type="RefSeq" id="WP_233675979.1">
    <property type="nucleotide sequence ID" value="NZ_JAJUOS010000003.1"/>
</dbReference>
<evidence type="ECO:0000256" key="1">
    <source>
        <dbReference type="SAM" id="Phobius"/>
    </source>
</evidence>
<keyword evidence="1" id="KW-1133">Transmembrane helix</keyword>
<protein>
    <submittedName>
        <fullName evidence="2">DUF5337 domain-containing protein</fullName>
    </submittedName>
</protein>
<name>A0ABS8YSZ5_9RHOB</name>
<organism evidence="2 3">
    <name type="scientific">Rhodobacter flavimaris</name>
    <dbReference type="NCBI Taxonomy" id="2907145"/>
    <lineage>
        <taxon>Bacteria</taxon>
        <taxon>Pseudomonadati</taxon>
        <taxon>Pseudomonadota</taxon>
        <taxon>Alphaproteobacteria</taxon>
        <taxon>Rhodobacterales</taxon>
        <taxon>Rhodobacter group</taxon>
        <taxon>Rhodobacter</taxon>
    </lineage>
</organism>
<keyword evidence="1" id="KW-0812">Transmembrane</keyword>
<evidence type="ECO:0000313" key="3">
    <source>
        <dbReference type="Proteomes" id="UP001521181"/>
    </source>
</evidence>
<dbReference type="Proteomes" id="UP001521181">
    <property type="component" value="Unassembled WGS sequence"/>
</dbReference>
<evidence type="ECO:0000313" key="2">
    <source>
        <dbReference type="EMBL" id="MCE5972982.1"/>
    </source>
</evidence>
<keyword evidence="1" id="KW-0472">Membrane</keyword>
<dbReference type="EMBL" id="JAJUOS010000003">
    <property type="protein sequence ID" value="MCE5972982.1"/>
    <property type="molecule type" value="Genomic_DNA"/>
</dbReference>